<sequence length="103" mass="11396">MLISLQSLSTPVWFGYRIRDRGKSNCGMQEEEIMCQMSVVLEQDGRQEKIMDSVTGLAVTTEGVTLSTFFEEPRVVPDVAVARIDFLGNTLVLVPASISAEKK</sequence>
<accession>A0A3B0VJY3</accession>
<dbReference type="Pfam" id="PF10133">
    <property type="entry name" value="CooT"/>
    <property type="match status" value="1"/>
</dbReference>
<reference evidence="1" key="1">
    <citation type="submission" date="2018-06" db="EMBL/GenBank/DDBJ databases">
        <authorList>
            <person name="Zhirakovskaya E."/>
        </authorList>
    </citation>
    <scope>NUCLEOTIDE SEQUENCE</scope>
</reference>
<dbReference type="InterPro" id="IPR019300">
    <property type="entry name" value="CooT"/>
</dbReference>
<protein>
    <submittedName>
        <fullName evidence="1">Uncharacterized protein</fullName>
    </submittedName>
</protein>
<proteinExistence type="predicted"/>
<evidence type="ECO:0000313" key="1">
    <source>
        <dbReference type="EMBL" id="VAW38657.1"/>
    </source>
</evidence>
<organism evidence="1">
    <name type="scientific">hydrothermal vent metagenome</name>
    <dbReference type="NCBI Taxonomy" id="652676"/>
    <lineage>
        <taxon>unclassified sequences</taxon>
        <taxon>metagenomes</taxon>
        <taxon>ecological metagenomes</taxon>
    </lineage>
</organism>
<name>A0A3B0VJY3_9ZZZZ</name>
<dbReference type="AlphaFoldDB" id="A0A3B0VJY3"/>
<dbReference type="EMBL" id="UOEY01000063">
    <property type="protein sequence ID" value="VAW38657.1"/>
    <property type="molecule type" value="Genomic_DNA"/>
</dbReference>
<gene>
    <name evidence="1" type="ORF">MNBD_DELTA04-92</name>
</gene>